<dbReference type="EMBL" id="HACA01029633">
    <property type="protein sequence ID" value="CDW46994.1"/>
    <property type="molecule type" value="Transcribed_RNA"/>
</dbReference>
<proteinExistence type="predicted"/>
<protein>
    <submittedName>
        <fullName evidence="2">Uncharacterized protein</fullName>
    </submittedName>
</protein>
<keyword evidence="1" id="KW-0472">Membrane</keyword>
<keyword evidence="1" id="KW-0812">Transmembrane</keyword>
<evidence type="ECO:0000256" key="1">
    <source>
        <dbReference type="SAM" id="Phobius"/>
    </source>
</evidence>
<accession>A0A0K2V940</accession>
<keyword evidence="1" id="KW-1133">Transmembrane helix</keyword>
<evidence type="ECO:0000313" key="2">
    <source>
        <dbReference type="EMBL" id="CDW46994.1"/>
    </source>
</evidence>
<reference evidence="2" key="1">
    <citation type="submission" date="2014-05" db="EMBL/GenBank/DDBJ databases">
        <authorList>
            <person name="Chronopoulou M."/>
        </authorList>
    </citation>
    <scope>NUCLEOTIDE SEQUENCE</scope>
    <source>
        <tissue evidence="2">Whole organism</tissue>
    </source>
</reference>
<feature type="transmembrane region" description="Helical" evidence="1">
    <location>
        <begin position="33"/>
        <end position="55"/>
    </location>
</feature>
<sequence>MKGKMPQQTQKTVVKHYMTLHLQLEQLISGFKIFRLAILVQVTLMVLNALLSLLLQKLLIKPMIW</sequence>
<name>A0A0K2V940_LEPSM</name>
<dbReference type="AlphaFoldDB" id="A0A0K2V940"/>
<organism evidence="2">
    <name type="scientific">Lepeophtheirus salmonis</name>
    <name type="common">Salmon louse</name>
    <name type="synonym">Caligus salmonis</name>
    <dbReference type="NCBI Taxonomy" id="72036"/>
    <lineage>
        <taxon>Eukaryota</taxon>
        <taxon>Metazoa</taxon>
        <taxon>Ecdysozoa</taxon>
        <taxon>Arthropoda</taxon>
        <taxon>Crustacea</taxon>
        <taxon>Multicrustacea</taxon>
        <taxon>Hexanauplia</taxon>
        <taxon>Copepoda</taxon>
        <taxon>Siphonostomatoida</taxon>
        <taxon>Caligidae</taxon>
        <taxon>Lepeophtheirus</taxon>
    </lineage>
</organism>